<dbReference type="EMBL" id="PPEL01000003">
    <property type="protein sequence ID" value="PNV66424.1"/>
    <property type="molecule type" value="Genomic_DNA"/>
</dbReference>
<evidence type="ECO:0000256" key="1">
    <source>
        <dbReference type="ARBA" id="ARBA00010574"/>
    </source>
</evidence>
<reference evidence="3" key="3">
    <citation type="submission" date="2021-09" db="EMBL/GenBank/DDBJ databases">
        <authorList>
            <person name="Gilroy R."/>
        </authorList>
    </citation>
    <scope>NUCLEOTIDE SEQUENCE</scope>
    <source>
        <strain evidence="3">USAMLcec12-2067</strain>
    </source>
</reference>
<comment type="similarity">
    <text evidence="1 2">Belongs to the Iojap/RsfS family.</text>
</comment>
<dbReference type="AlphaFoldDB" id="A0A2K2U818"/>
<dbReference type="Proteomes" id="UP000236488">
    <property type="component" value="Unassembled WGS sequence"/>
</dbReference>
<dbReference type="PANTHER" id="PTHR21043:SF0">
    <property type="entry name" value="MITOCHONDRIAL ASSEMBLY OF RIBOSOMAL LARGE SUBUNIT PROTEIN 1"/>
    <property type="match status" value="1"/>
</dbReference>
<name>A0A2K2U818_9ACTN</name>
<keyword evidence="2" id="KW-0678">Repressor</keyword>
<organism evidence="4 5">
    <name type="scientific">Rubneribacter badeniensis</name>
    <dbReference type="NCBI Taxonomy" id="2070688"/>
    <lineage>
        <taxon>Bacteria</taxon>
        <taxon>Bacillati</taxon>
        <taxon>Actinomycetota</taxon>
        <taxon>Coriobacteriia</taxon>
        <taxon>Eggerthellales</taxon>
        <taxon>Eggerthellaceae</taxon>
        <taxon>Rubneribacter</taxon>
    </lineage>
</organism>
<comment type="subunit">
    <text evidence="2">Interacts with ribosomal protein uL14 (rplN).</text>
</comment>
<dbReference type="GO" id="GO:0090071">
    <property type="term" value="P:negative regulation of ribosome biogenesis"/>
    <property type="evidence" value="ECO:0007669"/>
    <property type="project" value="UniProtKB-UniRule"/>
</dbReference>
<dbReference type="HAMAP" id="MF_01477">
    <property type="entry name" value="Iojap_RsfS"/>
    <property type="match status" value="1"/>
</dbReference>
<reference evidence="3" key="2">
    <citation type="journal article" date="2021" name="PeerJ">
        <title>Extensive microbial diversity within the chicken gut microbiome revealed by metagenomics and culture.</title>
        <authorList>
            <person name="Gilroy R."/>
            <person name="Ravi A."/>
            <person name="Getino M."/>
            <person name="Pursley I."/>
            <person name="Horton D.L."/>
            <person name="Alikhan N.F."/>
            <person name="Baker D."/>
            <person name="Gharbi K."/>
            <person name="Hall N."/>
            <person name="Watson M."/>
            <person name="Adriaenssens E.M."/>
            <person name="Foster-Nyarko E."/>
            <person name="Jarju S."/>
            <person name="Secka A."/>
            <person name="Antonio M."/>
            <person name="Oren A."/>
            <person name="Chaudhuri R.R."/>
            <person name="La Ragione R."/>
            <person name="Hildebrand F."/>
            <person name="Pallen M.J."/>
        </authorList>
    </citation>
    <scope>NUCLEOTIDE SEQUENCE</scope>
    <source>
        <strain evidence="3">USAMLcec12-2067</strain>
    </source>
</reference>
<dbReference type="InterPro" id="IPR043519">
    <property type="entry name" value="NT_sf"/>
</dbReference>
<reference evidence="4 5" key="1">
    <citation type="journal article" date="2018" name="Int. J. Syst. Evol. Microbiol.">
        <title>Rubneribacter badeniensis gen. nov., sp. nov. and Enteroscipio rubneri gen. nov., sp. nov., new members of the Eggerthellaceae isolated from human faeces.</title>
        <authorList>
            <person name="Danylec N."/>
            <person name="Gobl A."/>
            <person name="Stoll D.A."/>
            <person name="Hetzer B."/>
            <person name="Kulling S.E."/>
            <person name="Huch M."/>
        </authorList>
    </citation>
    <scope>NUCLEOTIDE SEQUENCE [LARGE SCALE GENOMIC DNA]</scope>
    <source>
        <strain evidence="4 5">ResAG-85</strain>
    </source>
</reference>
<evidence type="ECO:0000313" key="3">
    <source>
        <dbReference type="EMBL" id="HJH44239.1"/>
    </source>
</evidence>
<dbReference type="SUPFAM" id="SSF81301">
    <property type="entry name" value="Nucleotidyltransferase"/>
    <property type="match status" value="1"/>
</dbReference>
<proteinExistence type="inferred from homology"/>
<dbReference type="NCBIfam" id="TIGR00090">
    <property type="entry name" value="rsfS_iojap_ybeB"/>
    <property type="match status" value="1"/>
</dbReference>
<dbReference type="Pfam" id="PF02410">
    <property type="entry name" value="RsfS"/>
    <property type="match status" value="1"/>
</dbReference>
<comment type="caution">
    <text evidence="4">The sequence shown here is derived from an EMBL/GenBank/DDBJ whole genome shotgun (WGS) entry which is preliminary data.</text>
</comment>
<evidence type="ECO:0000313" key="4">
    <source>
        <dbReference type="EMBL" id="PNV66424.1"/>
    </source>
</evidence>
<keyword evidence="2" id="KW-0963">Cytoplasm</keyword>
<keyword evidence="2" id="KW-0810">Translation regulation</keyword>
<dbReference type="RefSeq" id="WP_087196322.1">
    <property type="nucleotide sequence ID" value="NZ_DBEYRC010000175.1"/>
</dbReference>
<evidence type="ECO:0000256" key="2">
    <source>
        <dbReference type="HAMAP-Rule" id="MF_01477"/>
    </source>
</evidence>
<dbReference type="GO" id="GO:0005737">
    <property type="term" value="C:cytoplasm"/>
    <property type="evidence" value="ECO:0007669"/>
    <property type="project" value="UniProtKB-SubCell"/>
</dbReference>
<dbReference type="Proteomes" id="UP000789325">
    <property type="component" value="Unassembled WGS sequence"/>
</dbReference>
<dbReference type="GO" id="GO:0017148">
    <property type="term" value="P:negative regulation of translation"/>
    <property type="evidence" value="ECO:0007669"/>
    <property type="project" value="UniProtKB-UniRule"/>
</dbReference>
<comment type="function">
    <text evidence="2">Functions as a ribosomal silencing factor. Interacts with ribosomal protein uL14 (rplN), blocking formation of intersubunit bridge B8. Prevents association of the 30S and 50S ribosomal subunits and the formation of functional ribosomes, thus repressing translation.</text>
</comment>
<accession>A0A2K2U818</accession>
<dbReference type="GO" id="GO:0042256">
    <property type="term" value="P:cytosolic ribosome assembly"/>
    <property type="evidence" value="ECO:0007669"/>
    <property type="project" value="UniProtKB-UniRule"/>
</dbReference>
<dbReference type="Gene3D" id="3.30.460.10">
    <property type="entry name" value="Beta Polymerase, domain 2"/>
    <property type="match status" value="1"/>
</dbReference>
<keyword evidence="5" id="KW-1185">Reference proteome</keyword>
<protein>
    <recommendedName>
        <fullName evidence="2">Ribosomal silencing factor RsfS</fullName>
    </recommendedName>
</protein>
<gene>
    <name evidence="2 4" type="primary">rsfS</name>
    <name evidence="4" type="ORF">C2L80_01640</name>
    <name evidence="3" type="ORF">K8V16_10665</name>
</gene>
<dbReference type="PANTHER" id="PTHR21043">
    <property type="entry name" value="IOJAP SUPERFAMILY ORTHOLOG"/>
    <property type="match status" value="1"/>
</dbReference>
<dbReference type="InterPro" id="IPR004394">
    <property type="entry name" value="Iojap/RsfS/C7orf30"/>
</dbReference>
<sequence length="142" mass="15904">MSETTIEPTSRECALIAARAADGKKATDIMVQEVRDLIGVTDYFVIATAANSRQVEAIVDEIEEAEREQARMKPLHREGTQDGTWSLLDYGSFVVHVFQPETREYYRLEALWNDAPVVDLAAEAGLDEIEYSDRIAKLLGRA</sequence>
<evidence type="ECO:0000313" key="5">
    <source>
        <dbReference type="Proteomes" id="UP000236488"/>
    </source>
</evidence>
<dbReference type="GO" id="GO:0043023">
    <property type="term" value="F:ribosomal large subunit binding"/>
    <property type="evidence" value="ECO:0007669"/>
    <property type="project" value="TreeGrafter"/>
</dbReference>
<comment type="subcellular location">
    <subcellularLocation>
        <location evidence="2">Cytoplasm</location>
    </subcellularLocation>
</comment>
<dbReference type="EMBL" id="DYZL01000211">
    <property type="protein sequence ID" value="HJH44239.1"/>
    <property type="molecule type" value="Genomic_DNA"/>
</dbReference>